<keyword evidence="2" id="KW-1185">Reference proteome</keyword>
<proteinExistence type="predicted"/>
<gene>
    <name evidence="1" type="ORF">B0H17DRAFT_1243543</name>
</gene>
<sequence>MLFDSMFSLQHSAPGTRLEGVTDDNPILLPLPLNCTALDFDNLLIYLYKGPSDHPKTIEFLISVLQLSTFFQLEDGVAYAVMEFERKGDKFDPALQFQLARMFRVDHWIEPGFRALMKLPDSSLDLPSLRQIGEVGCYHLIRTKDKIRKNRACLAFGTPKLRSSSDCNTPGTCNYHWSNEWWGVRTSHPSP</sequence>
<evidence type="ECO:0000313" key="1">
    <source>
        <dbReference type="EMBL" id="KAJ7601293.1"/>
    </source>
</evidence>
<evidence type="ECO:0000313" key="2">
    <source>
        <dbReference type="Proteomes" id="UP001221757"/>
    </source>
</evidence>
<dbReference type="Proteomes" id="UP001221757">
    <property type="component" value="Unassembled WGS sequence"/>
</dbReference>
<protein>
    <recommendedName>
        <fullName evidence="3">BTB domain-containing protein</fullName>
    </recommendedName>
</protein>
<dbReference type="EMBL" id="JARKIE010001666">
    <property type="protein sequence ID" value="KAJ7601293.1"/>
    <property type="molecule type" value="Genomic_DNA"/>
</dbReference>
<comment type="caution">
    <text evidence="1">The sequence shown here is derived from an EMBL/GenBank/DDBJ whole genome shotgun (WGS) entry which is preliminary data.</text>
</comment>
<accession>A0AAD7F561</accession>
<reference evidence="1" key="1">
    <citation type="submission" date="2023-03" db="EMBL/GenBank/DDBJ databases">
        <title>Massive genome expansion in bonnet fungi (Mycena s.s.) driven by repeated elements and novel gene families across ecological guilds.</title>
        <authorList>
            <consortium name="Lawrence Berkeley National Laboratory"/>
            <person name="Harder C.B."/>
            <person name="Miyauchi S."/>
            <person name="Viragh M."/>
            <person name="Kuo A."/>
            <person name="Thoen E."/>
            <person name="Andreopoulos B."/>
            <person name="Lu D."/>
            <person name="Skrede I."/>
            <person name="Drula E."/>
            <person name="Henrissat B."/>
            <person name="Morin E."/>
            <person name="Kohler A."/>
            <person name="Barry K."/>
            <person name="LaButti K."/>
            <person name="Morin E."/>
            <person name="Salamov A."/>
            <person name="Lipzen A."/>
            <person name="Mereny Z."/>
            <person name="Hegedus B."/>
            <person name="Baldrian P."/>
            <person name="Stursova M."/>
            <person name="Weitz H."/>
            <person name="Taylor A."/>
            <person name="Grigoriev I.V."/>
            <person name="Nagy L.G."/>
            <person name="Martin F."/>
            <person name="Kauserud H."/>
        </authorList>
    </citation>
    <scope>NUCLEOTIDE SEQUENCE</scope>
    <source>
        <strain evidence="1">CBHHK067</strain>
    </source>
</reference>
<evidence type="ECO:0008006" key="3">
    <source>
        <dbReference type="Google" id="ProtNLM"/>
    </source>
</evidence>
<name>A0AAD7F561_MYCRO</name>
<dbReference type="AlphaFoldDB" id="A0AAD7F561"/>
<organism evidence="1 2">
    <name type="scientific">Mycena rosella</name>
    <name type="common">Pink bonnet</name>
    <name type="synonym">Agaricus rosellus</name>
    <dbReference type="NCBI Taxonomy" id="1033263"/>
    <lineage>
        <taxon>Eukaryota</taxon>
        <taxon>Fungi</taxon>
        <taxon>Dikarya</taxon>
        <taxon>Basidiomycota</taxon>
        <taxon>Agaricomycotina</taxon>
        <taxon>Agaricomycetes</taxon>
        <taxon>Agaricomycetidae</taxon>
        <taxon>Agaricales</taxon>
        <taxon>Marasmiineae</taxon>
        <taxon>Mycenaceae</taxon>
        <taxon>Mycena</taxon>
    </lineage>
</organism>